<dbReference type="PANTHER" id="PTHR24351">
    <property type="entry name" value="RIBOSOMAL PROTEIN S6 KINASE"/>
    <property type="match status" value="1"/>
</dbReference>
<dbReference type="AlphaFoldDB" id="A0A0V0QR38"/>
<keyword evidence="1 8" id="KW-0723">Serine/threonine-protein kinase</keyword>
<evidence type="ECO:0000313" key="12">
    <source>
        <dbReference type="Proteomes" id="UP000054937"/>
    </source>
</evidence>
<proteinExistence type="inferred from homology"/>
<dbReference type="Proteomes" id="UP000054937">
    <property type="component" value="Unassembled WGS sequence"/>
</dbReference>
<evidence type="ECO:0000256" key="5">
    <source>
        <dbReference type="ARBA" id="ARBA00022777"/>
    </source>
</evidence>
<evidence type="ECO:0000259" key="10">
    <source>
        <dbReference type="PROSITE" id="PS50011"/>
    </source>
</evidence>
<evidence type="ECO:0000256" key="3">
    <source>
        <dbReference type="ARBA" id="ARBA00022679"/>
    </source>
</evidence>
<dbReference type="EMBL" id="LDAU01000115">
    <property type="protein sequence ID" value="KRX04472.1"/>
    <property type="molecule type" value="Genomic_DNA"/>
</dbReference>
<feature type="binding site" evidence="7">
    <location>
        <position position="118"/>
    </location>
    <ligand>
        <name>ATP</name>
        <dbReference type="ChEBI" id="CHEBI:30616"/>
    </ligand>
</feature>
<sequence length="402" mass="47053">MRKSHLNLDQANIDDKQAFEMNESADLIRLYSQLLEVRERQIKKEEQYNVKIINQTNSEIQKTFKSPNKNNVNEESRTPSNKIDKNSMFTVQGQIGRGSFGEVFLVQLNSNKQQYALKLLKKSQLIETQMMKYAYTERNILSQADCPFLAKLHFAFQTNDKLFLVMDNGEYGDLSQHLQVAQKFDEERAKFYCAQILIALEYLHNKNVIYRDLKSDNVVVSKDGYLLLTDFGLAKENVTDFNYGATSFCGSLAYMSPEMFKQNAQHGKSTDIYQFGVLLYELLTGNPPFFLLIKDPRFRPTYGQVKEHPFFKEIDWEKIQKKQLIPPKPIITKQRYKRIQQDIFKDGLLEDNNLNKDTNFLNFKFQKDIENIRNIDSWTFVNSNCDDNLNSYQNNKVLSMKN</sequence>
<dbReference type="CDD" id="cd05123">
    <property type="entry name" value="STKc_AGC"/>
    <property type="match status" value="1"/>
</dbReference>
<dbReference type="InterPro" id="IPR011009">
    <property type="entry name" value="Kinase-like_dom_sf"/>
</dbReference>
<evidence type="ECO:0000256" key="1">
    <source>
        <dbReference type="ARBA" id="ARBA00022527"/>
    </source>
</evidence>
<dbReference type="InterPro" id="IPR045270">
    <property type="entry name" value="STKc_AGC"/>
</dbReference>
<dbReference type="SUPFAM" id="SSF56112">
    <property type="entry name" value="Protein kinase-like (PK-like)"/>
    <property type="match status" value="1"/>
</dbReference>
<keyword evidence="6 7" id="KW-0067">ATP-binding</keyword>
<name>A0A0V0QR38_PSEPJ</name>
<evidence type="ECO:0000256" key="9">
    <source>
        <dbReference type="SAM" id="MobiDB-lite"/>
    </source>
</evidence>
<keyword evidence="12" id="KW-1185">Reference proteome</keyword>
<dbReference type="GO" id="GO:0005524">
    <property type="term" value="F:ATP binding"/>
    <property type="evidence" value="ECO:0007669"/>
    <property type="project" value="UniProtKB-UniRule"/>
</dbReference>
<gene>
    <name evidence="11" type="ORF">PPERSA_06025</name>
</gene>
<keyword evidence="3" id="KW-0808">Transferase</keyword>
<protein>
    <submittedName>
        <fullName evidence="11">Protein kinase-like domain</fullName>
    </submittedName>
</protein>
<dbReference type="PROSITE" id="PS00107">
    <property type="entry name" value="PROTEIN_KINASE_ATP"/>
    <property type="match status" value="1"/>
</dbReference>
<evidence type="ECO:0000256" key="4">
    <source>
        <dbReference type="ARBA" id="ARBA00022741"/>
    </source>
</evidence>
<accession>A0A0V0QR38</accession>
<dbReference type="Gene3D" id="3.30.200.20">
    <property type="entry name" value="Phosphorylase Kinase, domain 1"/>
    <property type="match status" value="1"/>
</dbReference>
<evidence type="ECO:0000256" key="2">
    <source>
        <dbReference type="ARBA" id="ARBA00022553"/>
    </source>
</evidence>
<feature type="domain" description="Protein kinase" evidence="10">
    <location>
        <begin position="89"/>
        <end position="402"/>
    </location>
</feature>
<evidence type="ECO:0000256" key="6">
    <source>
        <dbReference type="ARBA" id="ARBA00022840"/>
    </source>
</evidence>
<feature type="region of interest" description="Disordered" evidence="9">
    <location>
        <begin position="64"/>
        <end position="84"/>
    </location>
</feature>
<feature type="compositionally biased region" description="Basic and acidic residues" evidence="9">
    <location>
        <begin position="72"/>
        <end position="84"/>
    </location>
</feature>
<dbReference type="Gene3D" id="1.10.510.10">
    <property type="entry name" value="Transferase(Phosphotransferase) domain 1"/>
    <property type="match status" value="2"/>
</dbReference>
<keyword evidence="4 7" id="KW-0547">Nucleotide-binding</keyword>
<reference evidence="11 12" key="1">
    <citation type="journal article" date="2015" name="Sci. Rep.">
        <title>Genome of the facultative scuticociliatosis pathogen Pseudocohnilembus persalinus provides insight into its virulence through horizontal gene transfer.</title>
        <authorList>
            <person name="Xiong J."/>
            <person name="Wang G."/>
            <person name="Cheng J."/>
            <person name="Tian M."/>
            <person name="Pan X."/>
            <person name="Warren A."/>
            <person name="Jiang C."/>
            <person name="Yuan D."/>
            <person name="Miao W."/>
        </authorList>
    </citation>
    <scope>NUCLEOTIDE SEQUENCE [LARGE SCALE GENOMIC DNA]</scope>
    <source>
        <strain evidence="11">36N120E</strain>
    </source>
</reference>
<dbReference type="InterPro" id="IPR017441">
    <property type="entry name" value="Protein_kinase_ATP_BS"/>
</dbReference>
<comment type="caution">
    <text evidence="11">The sequence shown here is derived from an EMBL/GenBank/DDBJ whole genome shotgun (WGS) entry which is preliminary data.</text>
</comment>
<evidence type="ECO:0000256" key="8">
    <source>
        <dbReference type="RuleBase" id="RU000304"/>
    </source>
</evidence>
<evidence type="ECO:0000256" key="7">
    <source>
        <dbReference type="PROSITE-ProRule" id="PRU10141"/>
    </source>
</evidence>
<dbReference type="Pfam" id="PF00069">
    <property type="entry name" value="Pkinase"/>
    <property type="match status" value="1"/>
</dbReference>
<dbReference type="SMART" id="SM00220">
    <property type="entry name" value="S_TKc"/>
    <property type="match status" value="1"/>
</dbReference>
<comment type="similarity">
    <text evidence="8">Belongs to the protein kinase superfamily.</text>
</comment>
<dbReference type="OrthoDB" id="287003at2759"/>
<dbReference type="PROSITE" id="PS50011">
    <property type="entry name" value="PROTEIN_KINASE_DOM"/>
    <property type="match status" value="1"/>
</dbReference>
<evidence type="ECO:0000313" key="11">
    <source>
        <dbReference type="EMBL" id="KRX04472.1"/>
    </source>
</evidence>
<dbReference type="InterPro" id="IPR008271">
    <property type="entry name" value="Ser/Thr_kinase_AS"/>
</dbReference>
<dbReference type="InterPro" id="IPR000719">
    <property type="entry name" value="Prot_kinase_dom"/>
</dbReference>
<keyword evidence="2" id="KW-0597">Phosphoprotein</keyword>
<dbReference type="PROSITE" id="PS00108">
    <property type="entry name" value="PROTEIN_KINASE_ST"/>
    <property type="match status" value="1"/>
</dbReference>
<keyword evidence="5 11" id="KW-0418">Kinase</keyword>
<organism evidence="11 12">
    <name type="scientific">Pseudocohnilembus persalinus</name>
    <name type="common">Ciliate</name>
    <dbReference type="NCBI Taxonomy" id="266149"/>
    <lineage>
        <taxon>Eukaryota</taxon>
        <taxon>Sar</taxon>
        <taxon>Alveolata</taxon>
        <taxon>Ciliophora</taxon>
        <taxon>Intramacronucleata</taxon>
        <taxon>Oligohymenophorea</taxon>
        <taxon>Scuticociliatia</taxon>
        <taxon>Philasterida</taxon>
        <taxon>Pseudocohnilembidae</taxon>
        <taxon>Pseudocohnilembus</taxon>
    </lineage>
</organism>
<dbReference type="InParanoid" id="A0A0V0QR38"/>
<dbReference type="GO" id="GO:0004674">
    <property type="term" value="F:protein serine/threonine kinase activity"/>
    <property type="evidence" value="ECO:0007669"/>
    <property type="project" value="UniProtKB-KW"/>
</dbReference>